<evidence type="ECO:0000313" key="5">
    <source>
        <dbReference type="Proteomes" id="UP000322110"/>
    </source>
</evidence>
<comment type="similarity">
    <text evidence="1">Belongs to the peptidase C69 family.</text>
</comment>
<evidence type="ECO:0000256" key="3">
    <source>
        <dbReference type="SAM" id="SignalP"/>
    </source>
</evidence>
<dbReference type="AlphaFoldDB" id="A0A5B2TLL5"/>
<dbReference type="Gene3D" id="3.60.60.10">
    <property type="entry name" value="Penicillin V Acylase, Chain A"/>
    <property type="match status" value="1"/>
</dbReference>
<feature type="chain" id="PRO_5022995159" description="Dipeptidase" evidence="3">
    <location>
        <begin position="32"/>
        <end position="514"/>
    </location>
</feature>
<dbReference type="EMBL" id="VUKA01000001">
    <property type="protein sequence ID" value="KAA2215266.1"/>
    <property type="molecule type" value="Genomic_DNA"/>
</dbReference>
<comment type="caution">
    <text evidence="4">The sequence shown here is derived from an EMBL/GenBank/DDBJ whole genome shotgun (WGS) entry which is preliminary data.</text>
</comment>
<dbReference type="GO" id="GO:0006508">
    <property type="term" value="P:proteolysis"/>
    <property type="evidence" value="ECO:0007669"/>
    <property type="project" value="UniProtKB-KW"/>
</dbReference>
<evidence type="ECO:0000313" key="4">
    <source>
        <dbReference type="EMBL" id="KAA2215266.1"/>
    </source>
</evidence>
<keyword evidence="1" id="KW-0224">Dipeptidase</keyword>
<comment type="catalytic activity">
    <reaction evidence="1">
        <text>an L-aminoacyl-L-amino acid + H2O = 2 an L-alpha-amino acid</text>
        <dbReference type="Rhea" id="RHEA:48940"/>
        <dbReference type="ChEBI" id="CHEBI:15377"/>
        <dbReference type="ChEBI" id="CHEBI:59869"/>
        <dbReference type="ChEBI" id="CHEBI:77460"/>
    </reaction>
</comment>
<name>A0A5B2TLL5_9PROT</name>
<feature type="signal peptide" evidence="3">
    <location>
        <begin position="1"/>
        <end position="31"/>
    </location>
</feature>
<protein>
    <recommendedName>
        <fullName evidence="1">Dipeptidase</fullName>
        <ecNumber evidence="1">3.4.-.-</ecNumber>
    </recommendedName>
</protein>
<keyword evidence="3" id="KW-0732">Signal</keyword>
<proteinExistence type="inferred from homology"/>
<gene>
    <name evidence="4" type="ORF">F0Q34_02130</name>
</gene>
<keyword evidence="1" id="KW-0645">Protease</keyword>
<dbReference type="Pfam" id="PF03577">
    <property type="entry name" value="Peptidase_C69"/>
    <property type="match status" value="1"/>
</dbReference>
<dbReference type="PANTHER" id="PTHR12994:SF17">
    <property type="entry name" value="LD30995P"/>
    <property type="match status" value="1"/>
</dbReference>
<organism evidence="4 5">
    <name type="scientific">Teichococcus oryzae</name>
    <dbReference type="NCBI Taxonomy" id="1608942"/>
    <lineage>
        <taxon>Bacteria</taxon>
        <taxon>Pseudomonadati</taxon>
        <taxon>Pseudomonadota</taxon>
        <taxon>Alphaproteobacteria</taxon>
        <taxon>Acetobacterales</taxon>
        <taxon>Roseomonadaceae</taxon>
        <taxon>Roseomonas</taxon>
    </lineage>
</organism>
<dbReference type="PANTHER" id="PTHR12994">
    <property type="entry name" value="SECERNIN"/>
    <property type="match status" value="1"/>
</dbReference>
<keyword evidence="5" id="KW-1185">Reference proteome</keyword>
<evidence type="ECO:0000256" key="1">
    <source>
        <dbReference type="RuleBase" id="RU364089"/>
    </source>
</evidence>
<dbReference type="EC" id="3.4.-.-" evidence="1"/>
<feature type="region of interest" description="Disordered" evidence="2">
    <location>
        <begin position="492"/>
        <end position="514"/>
    </location>
</feature>
<sequence length="514" mass="56694">MLPPLARLRRPVTTALLVAAAWLAVPRDADASYGFYVGKNLTADGSVLLGGTGEEVSGHWLEIVPRRKHAPGDTVTVGVTDEASIPGKLTTIPQVPETFRYLTMNYSDYQGFPAPLTNGGLNEHGVAIRDIWSTSRRELIEMTPRPQQGPQYSDLARIALERARTAREAVEIIGRLIDEHGYSTYGGNSHLIADKDEGWVVLQFAGGKGLWAAERLGPDEVRASYPGYIGEFPPDYRDNPDFMGSANLISFAEEQGWHDRAAGKPFNIHGVYSRQDLPMRSGAKFWAIEEIEAELRAAAPMTPAKMMKMVRDPRIADEEAGYGQVAHLRGDVRPELNLVWVAPTGSVTAPFIPWHLGAEEVPPEFGIHRYLYRNAGAHFLNPAFQSQEATEFAGRLFKRLMYHTCARPETFLPEVTAALEAFEGRMLAEIGDVQRTADILYARDEPALGSRYLSFYSRTRAMEGMRLGHDLLASVETRSKLIFGIPAAPGGEINSTGGETPNCLVGHDPDQPRR</sequence>
<accession>A0A5B2TLL5</accession>
<evidence type="ECO:0000256" key="2">
    <source>
        <dbReference type="SAM" id="MobiDB-lite"/>
    </source>
</evidence>
<reference evidence="4 5" key="1">
    <citation type="journal article" date="2015" name="Int. J. Syst. Evol. Microbiol.">
        <title>Roseomonas oryzae sp. nov., isolated from paddy rhizosphere soil.</title>
        <authorList>
            <person name="Ramaprasad E.V."/>
            <person name="Sasikala Ch."/>
            <person name="Ramana Ch.V."/>
        </authorList>
    </citation>
    <scope>NUCLEOTIDE SEQUENCE [LARGE SCALE GENOMIC DNA]</scope>
    <source>
        <strain evidence="4 5">KCTC 42542</strain>
    </source>
</reference>
<dbReference type="InterPro" id="IPR005322">
    <property type="entry name" value="Peptidase_C69"/>
</dbReference>
<keyword evidence="1" id="KW-0378">Hydrolase</keyword>
<dbReference type="GO" id="GO:0016805">
    <property type="term" value="F:dipeptidase activity"/>
    <property type="evidence" value="ECO:0007669"/>
    <property type="project" value="UniProtKB-KW"/>
</dbReference>
<dbReference type="GO" id="GO:0070004">
    <property type="term" value="F:cysteine-type exopeptidase activity"/>
    <property type="evidence" value="ECO:0007669"/>
    <property type="project" value="InterPro"/>
</dbReference>
<dbReference type="Proteomes" id="UP000322110">
    <property type="component" value="Unassembled WGS sequence"/>
</dbReference>
<dbReference type="OrthoDB" id="5147328at2"/>